<dbReference type="OrthoDB" id="566138at2759"/>
<protein>
    <submittedName>
        <fullName evidence="3">Amidase signature enzyme</fullName>
    </submittedName>
</protein>
<gene>
    <name evidence="3" type="ORF">P153DRAFT_311716</name>
</gene>
<dbReference type="Pfam" id="PF01425">
    <property type="entry name" value="Amidase"/>
    <property type="match status" value="1"/>
</dbReference>
<dbReference type="PANTHER" id="PTHR42678:SF11">
    <property type="entry name" value="AMIDASE FAMILY PROTEIN"/>
    <property type="match status" value="1"/>
</dbReference>
<proteinExistence type="predicted"/>
<dbReference type="Gene3D" id="3.90.1300.10">
    <property type="entry name" value="Amidase signature (AS) domain"/>
    <property type="match status" value="1"/>
</dbReference>
<feature type="signal peptide" evidence="1">
    <location>
        <begin position="1"/>
        <end position="23"/>
    </location>
</feature>
<name>A0A6A6AIK0_9PLEO</name>
<dbReference type="InterPro" id="IPR036928">
    <property type="entry name" value="AS_sf"/>
</dbReference>
<dbReference type="NCBIfam" id="NF005127">
    <property type="entry name" value="PRK06565.1"/>
    <property type="match status" value="1"/>
</dbReference>
<feature type="chain" id="PRO_5025540931" evidence="1">
    <location>
        <begin position="24"/>
        <end position="702"/>
    </location>
</feature>
<dbReference type="GeneID" id="54405249"/>
<evidence type="ECO:0000313" key="4">
    <source>
        <dbReference type="Proteomes" id="UP000799771"/>
    </source>
</evidence>
<evidence type="ECO:0000259" key="2">
    <source>
        <dbReference type="Pfam" id="PF01425"/>
    </source>
</evidence>
<organism evidence="3 4">
    <name type="scientific">Dothidotthia symphoricarpi CBS 119687</name>
    <dbReference type="NCBI Taxonomy" id="1392245"/>
    <lineage>
        <taxon>Eukaryota</taxon>
        <taxon>Fungi</taxon>
        <taxon>Dikarya</taxon>
        <taxon>Ascomycota</taxon>
        <taxon>Pezizomycotina</taxon>
        <taxon>Dothideomycetes</taxon>
        <taxon>Pleosporomycetidae</taxon>
        <taxon>Pleosporales</taxon>
        <taxon>Dothidotthiaceae</taxon>
        <taxon>Dothidotthia</taxon>
    </lineage>
</organism>
<evidence type="ECO:0000256" key="1">
    <source>
        <dbReference type="SAM" id="SignalP"/>
    </source>
</evidence>
<keyword evidence="4" id="KW-1185">Reference proteome</keyword>
<dbReference type="RefSeq" id="XP_033525773.1">
    <property type="nucleotide sequence ID" value="XM_033664817.1"/>
</dbReference>
<dbReference type="SUPFAM" id="SSF75304">
    <property type="entry name" value="Amidase signature (AS) enzymes"/>
    <property type="match status" value="1"/>
</dbReference>
<dbReference type="AlphaFoldDB" id="A0A6A6AIK0"/>
<dbReference type="Proteomes" id="UP000799771">
    <property type="component" value="Unassembled WGS sequence"/>
</dbReference>
<keyword evidence="1" id="KW-0732">Signal</keyword>
<dbReference type="InterPro" id="IPR023631">
    <property type="entry name" value="Amidase_dom"/>
</dbReference>
<sequence>MVLISSETLRGCFVALLVSFASANPVQPADISIVEATVEGLQNALTSGRINAVQLLAKHLHRIARYSRRGPQLNAIPVLNPSLFDDAQASDEYRSSTAGETRSLLEGIPFTAKDSYMLAGVPVAAGSPAFQNLTASVDAFTISRIKKAGGIAIGKTNMPPMANGGMQRGLYGRADSPYNRDFLAAAMGSGSSNGCGSSTSASMAVFGLAEETVSSGRSPASNNGLVAYTPSRGILSMRGNWPLQPSADVVVPHTRTVKDMLALLDILVVTDNDTTSDFWRGQPFVTLPHVESIRPASYFALADPHSLKGKRIGVPRMFIGEHDPAAVPVYIRDSVRELWNDARATLESLGATVQEVDFPAVTNYDVPPIQNEVGTKWPIPSYFNGSSGPNYTEIVAYAWDDFLHMVNDTTSVTRLVDVDPDLIFPQIPGTLPDRWSNTFSNSSGSYDGYVAAAAIRGGRSIFDMPGLGTYLHMLEDRRKRDLEAWMDQLGLDLVVWPSAGDVGPEDAETNSTAAELAWRNGVARSNGNAAIRQLGIPTVSVVMGVMNDTRMPVDLTFASKAYHDNALLSYGYAFEQAQGKRPVPSRTPTLDSDIIHGKVSKRTRANTQAPKLHAEAMRVDKSTIVVSGYVSHNTSTEVEVFVDGINVGYVARGNNEWSIETDVSPWKASEFPQINDPDQRLAMIVVVASALNGRSDGKLLFA</sequence>
<reference evidence="3" key="1">
    <citation type="journal article" date="2020" name="Stud. Mycol.">
        <title>101 Dothideomycetes genomes: a test case for predicting lifestyles and emergence of pathogens.</title>
        <authorList>
            <person name="Haridas S."/>
            <person name="Albert R."/>
            <person name="Binder M."/>
            <person name="Bloem J."/>
            <person name="Labutti K."/>
            <person name="Salamov A."/>
            <person name="Andreopoulos B."/>
            <person name="Baker S."/>
            <person name="Barry K."/>
            <person name="Bills G."/>
            <person name="Bluhm B."/>
            <person name="Cannon C."/>
            <person name="Castanera R."/>
            <person name="Culley D."/>
            <person name="Daum C."/>
            <person name="Ezra D."/>
            <person name="Gonzalez J."/>
            <person name="Henrissat B."/>
            <person name="Kuo A."/>
            <person name="Liang C."/>
            <person name="Lipzen A."/>
            <person name="Lutzoni F."/>
            <person name="Magnuson J."/>
            <person name="Mondo S."/>
            <person name="Nolan M."/>
            <person name="Ohm R."/>
            <person name="Pangilinan J."/>
            <person name="Park H.-J."/>
            <person name="Ramirez L."/>
            <person name="Alfaro M."/>
            <person name="Sun H."/>
            <person name="Tritt A."/>
            <person name="Yoshinaga Y."/>
            <person name="Zwiers L.-H."/>
            <person name="Turgeon B."/>
            <person name="Goodwin S."/>
            <person name="Spatafora J."/>
            <person name="Crous P."/>
            <person name="Grigoriev I."/>
        </authorList>
    </citation>
    <scope>NUCLEOTIDE SEQUENCE</scope>
    <source>
        <strain evidence="3">CBS 119687</strain>
    </source>
</reference>
<accession>A0A6A6AIK0</accession>
<dbReference type="EMBL" id="ML977502">
    <property type="protein sequence ID" value="KAF2131386.1"/>
    <property type="molecule type" value="Genomic_DNA"/>
</dbReference>
<dbReference type="PANTHER" id="PTHR42678">
    <property type="entry name" value="AMIDASE"/>
    <property type="match status" value="1"/>
</dbReference>
<feature type="domain" description="Amidase" evidence="2">
    <location>
        <begin position="63"/>
        <end position="363"/>
    </location>
</feature>
<evidence type="ECO:0000313" key="3">
    <source>
        <dbReference type="EMBL" id="KAF2131386.1"/>
    </source>
</evidence>